<organism evidence="3 4">
    <name type="scientific">Streptosporangium fragile</name>
    <dbReference type="NCBI Taxonomy" id="46186"/>
    <lineage>
        <taxon>Bacteria</taxon>
        <taxon>Bacillati</taxon>
        <taxon>Actinomycetota</taxon>
        <taxon>Actinomycetes</taxon>
        <taxon>Streptosporangiales</taxon>
        <taxon>Streptosporangiaceae</taxon>
        <taxon>Streptosporangium</taxon>
    </lineage>
</organism>
<dbReference type="RefSeq" id="WP_344970331.1">
    <property type="nucleotide sequence ID" value="NZ_BAAAVI010000013.1"/>
</dbReference>
<feature type="region of interest" description="Disordered" evidence="1">
    <location>
        <begin position="104"/>
        <end position="124"/>
    </location>
</feature>
<keyword evidence="4" id="KW-1185">Reference proteome</keyword>
<evidence type="ECO:0000256" key="1">
    <source>
        <dbReference type="SAM" id="MobiDB-lite"/>
    </source>
</evidence>
<reference evidence="3 4" key="1">
    <citation type="journal article" date="2019" name="Int. J. Syst. Evol. Microbiol.">
        <title>The Global Catalogue of Microorganisms (GCM) 10K type strain sequencing project: providing services to taxonomists for standard genome sequencing and annotation.</title>
        <authorList>
            <consortium name="The Broad Institute Genomics Platform"/>
            <consortium name="The Broad Institute Genome Sequencing Center for Infectious Disease"/>
            <person name="Wu L."/>
            <person name="Ma J."/>
        </authorList>
    </citation>
    <scope>NUCLEOTIDE SEQUENCE [LARGE SCALE GENOMIC DNA]</scope>
    <source>
        <strain evidence="3 4">JCM 6242</strain>
    </source>
</reference>
<feature type="transmembrane region" description="Helical" evidence="2">
    <location>
        <begin position="36"/>
        <end position="56"/>
    </location>
</feature>
<comment type="caution">
    <text evidence="3">The sequence shown here is derived from an EMBL/GenBank/DDBJ whole genome shotgun (WGS) entry which is preliminary data.</text>
</comment>
<accession>A0ABN3VVT0</accession>
<sequence>MARHVRTGIGAGVTAAAVIGLGVYFMMVGPDKADKIASSIGVLVAVVALAVTVYGLTAPSPAGRRVSQRATASDRGRIHQIGGSTGIGEGTAVDGAVTQRATAAGDGAVTQVGGDQAPSSAPPP</sequence>
<keyword evidence="2" id="KW-1133">Transmembrane helix</keyword>
<proteinExistence type="predicted"/>
<name>A0ABN3VVT0_9ACTN</name>
<evidence type="ECO:0000256" key="2">
    <source>
        <dbReference type="SAM" id="Phobius"/>
    </source>
</evidence>
<protein>
    <submittedName>
        <fullName evidence="3">Uncharacterized protein</fullName>
    </submittedName>
</protein>
<feature type="transmembrane region" description="Helical" evidence="2">
    <location>
        <begin position="7"/>
        <end position="30"/>
    </location>
</feature>
<evidence type="ECO:0000313" key="3">
    <source>
        <dbReference type="EMBL" id="GAA2863515.1"/>
    </source>
</evidence>
<feature type="region of interest" description="Disordered" evidence="1">
    <location>
        <begin position="61"/>
        <end position="85"/>
    </location>
</feature>
<evidence type="ECO:0000313" key="4">
    <source>
        <dbReference type="Proteomes" id="UP001500831"/>
    </source>
</evidence>
<dbReference type="EMBL" id="BAAAVI010000013">
    <property type="protein sequence ID" value="GAA2863515.1"/>
    <property type="molecule type" value="Genomic_DNA"/>
</dbReference>
<keyword evidence="2" id="KW-0812">Transmembrane</keyword>
<dbReference type="Proteomes" id="UP001500831">
    <property type="component" value="Unassembled WGS sequence"/>
</dbReference>
<keyword evidence="2" id="KW-0472">Membrane</keyword>
<gene>
    <name evidence="3" type="ORF">GCM10010517_22580</name>
</gene>